<feature type="region of interest" description="Disordered" evidence="5">
    <location>
        <begin position="21"/>
        <end position="40"/>
    </location>
</feature>
<dbReference type="InterPro" id="IPR036509">
    <property type="entry name" value="Met_Sox_Rdtase_MsrA_sf"/>
</dbReference>
<comment type="catalytic activity">
    <reaction evidence="3 4">
        <text>[thioredoxin]-disulfide + L-methionine + H2O = L-methionine (S)-S-oxide + [thioredoxin]-dithiol</text>
        <dbReference type="Rhea" id="RHEA:19993"/>
        <dbReference type="Rhea" id="RHEA-COMP:10698"/>
        <dbReference type="Rhea" id="RHEA-COMP:10700"/>
        <dbReference type="ChEBI" id="CHEBI:15377"/>
        <dbReference type="ChEBI" id="CHEBI:29950"/>
        <dbReference type="ChEBI" id="CHEBI:50058"/>
        <dbReference type="ChEBI" id="CHEBI:57844"/>
        <dbReference type="ChEBI" id="CHEBI:58772"/>
        <dbReference type="EC" id="1.8.4.11"/>
    </reaction>
</comment>
<evidence type="ECO:0000313" key="8">
    <source>
        <dbReference type="Proteomes" id="UP000808337"/>
    </source>
</evidence>
<comment type="similarity">
    <text evidence="4">Belongs to the MsrA Met sulfoxide reductase family.</text>
</comment>
<keyword evidence="1 4" id="KW-0560">Oxidoreductase</keyword>
<comment type="catalytic activity">
    <reaction evidence="2 4">
        <text>L-methionyl-[protein] + [thioredoxin]-disulfide + H2O = L-methionyl-(S)-S-oxide-[protein] + [thioredoxin]-dithiol</text>
        <dbReference type="Rhea" id="RHEA:14217"/>
        <dbReference type="Rhea" id="RHEA-COMP:10698"/>
        <dbReference type="Rhea" id="RHEA-COMP:10700"/>
        <dbReference type="Rhea" id="RHEA-COMP:12313"/>
        <dbReference type="Rhea" id="RHEA-COMP:12315"/>
        <dbReference type="ChEBI" id="CHEBI:15377"/>
        <dbReference type="ChEBI" id="CHEBI:16044"/>
        <dbReference type="ChEBI" id="CHEBI:29950"/>
        <dbReference type="ChEBI" id="CHEBI:44120"/>
        <dbReference type="ChEBI" id="CHEBI:50058"/>
        <dbReference type="EC" id="1.8.4.11"/>
    </reaction>
</comment>
<feature type="active site" evidence="4">
    <location>
        <position position="54"/>
    </location>
</feature>
<evidence type="ECO:0000313" key="7">
    <source>
        <dbReference type="EMBL" id="MBK9984195.1"/>
    </source>
</evidence>
<dbReference type="Pfam" id="PF01625">
    <property type="entry name" value="PMSR"/>
    <property type="match status" value="1"/>
</dbReference>
<dbReference type="SUPFAM" id="SSF55068">
    <property type="entry name" value="Peptide methionine sulfoxide reductase"/>
    <property type="match status" value="1"/>
</dbReference>
<evidence type="ECO:0000256" key="5">
    <source>
        <dbReference type="SAM" id="MobiDB-lite"/>
    </source>
</evidence>
<reference evidence="7 8" key="1">
    <citation type="submission" date="2020-10" db="EMBL/GenBank/DDBJ databases">
        <title>Connecting structure to function with the recovery of over 1000 high-quality activated sludge metagenome-assembled genomes encoding full-length rRNA genes using long-read sequencing.</title>
        <authorList>
            <person name="Singleton C.M."/>
            <person name="Petriglieri F."/>
            <person name="Kristensen J.M."/>
            <person name="Kirkegaard R.H."/>
            <person name="Michaelsen T.Y."/>
            <person name="Andersen M.H."/>
            <person name="Karst S.M."/>
            <person name="Dueholm M.S."/>
            <person name="Nielsen P.H."/>
            <person name="Albertsen M."/>
        </authorList>
    </citation>
    <scope>NUCLEOTIDE SEQUENCE [LARGE SCALE GENOMIC DNA]</scope>
    <source>
        <strain evidence="7">Ribe_18-Q3-R11-54_MAXAC.273</strain>
    </source>
</reference>
<dbReference type="Proteomes" id="UP000808337">
    <property type="component" value="Unassembled WGS sequence"/>
</dbReference>
<dbReference type="InterPro" id="IPR002569">
    <property type="entry name" value="Met_Sox_Rdtase_MsrA_dom"/>
</dbReference>
<protein>
    <recommendedName>
        <fullName evidence="4">Peptide methionine sulfoxide reductase MsrA</fullName>
        <shortName evidence="4">Protein-methionine-S-oxide reductase</shortName>
        <ecNumber evidence="4">1.8.4.11</ecNumber>
    </recommendedName>
    <alternativeName>
        <fullName evidence="4">Peptide-methionine (S)-S-oxide reductase</fullName>
        <shortName evidence="4">Peptide Met(O) reductase</shortName>
    </alternativeName>
</protein>
<dbReference type="HAMAP" id="MF_01401">
    <property type="entry name" value="MsrA"/>
    <property type="match status" value="1"/>
</dbReference>
<dbReference type="PANTHER" id="PTHR43774:SF1">
    <property type="entry name" value="PEPTIDE METHIONINE SULFOXIDE REDUCTASE MSRA 2"/>
    <property type="match status" value="1"/>
</dbReference>
<dbReference type="EMBL" id="JADKGY010000029">
    <property type="protein sequence ID" value="MBK9984195.1"/>
    <property type="molecule type" value="Genomic_DNA"/>
</dbReference>
<dbReference type="PANTHER" id="PTHR43774">
    <property type="entry name" value="PEPTIDE METHIONINE SULFOXIDE REDUCTASE"/>
    <property type="match status" value="1"/>
</dbReference>
<evidence type="ECO:0000256" key="4">
    <source>
        <dbReference type="HAMAP-Rule" id="MF_01401"/>
    </source>
</evidence>
<proteinExistence type="inferred from homology"/>
<sequence>MKFNKVLFFLMISIGITSSCESQKSTDHKPVTKSPDQTIPNDMKTEIATFGAGCFWCVEAVFQELKGVMKVESGYMGGTLPNPTYRDVCTGNTGHAEVARITFDPSVISYEELLEVLWTTHDPTTMNRQGADAGTQYRSVIFYYNDEQKRKAEDSKAEVAPTIWDQTIVTQIVPATTFYPAEEYHQDYYANNQNQGYCKMVINPKIQKVRTKFKDKLKDQN</sequence>
<evidence type="ECO:0000256" key="3">
    <source>
        <dbReference type="ARBA" id="ARBA00048782"/>
    </source>
</evidence>
<evidence type="ECO:0000259" key="6">
    <source>
        <dbReference type="Pfam" id="PF01625"/>
    </source>
</evidence>
<feature type="domain" description="Peptide methionine sulphoxide reductase MsrA" evidence="6">
    <location>
        <begin position="48"/>
        <end position="199"/>
    </location>
</feature>
<evidence type="ECO:0000256" key="2">
    <source>
        <dbReference type="ARBA" id="ARBA00047806"/>
    </source>
</evidence>
<gene>
    <name evidence="4 7" type="primary">msrA</name>
    <name evidence="7" type="ORF">IPP15_17800</name>
</gene>
<dbReference type="AlphaFoldDB" id="A0A9D7SVS6"/>
<comment type="function">
    <text evidence="4">Has an important function as a repair enzyme for proteins that have been inactivated by oxidation. Catalyzes the reversible oxidation-reduction of methionine sulfoxide in proteins to methionine.</text>
</comment>
<accession>A0A9D7SVS6</accession>
<dbReference type="EC" id="1.8.4.11" evidence="4"/>
<evidence type="ECO:0000256" key="1">
    <source>
        <dbReference type="ARBA" id="ARBA00023002"/>
    </source>
</evidence>
<name>A0A9D7SVS6_9BACT</name>
<organism evidence="7 8">
    <name type="scientific">Candidatus Opimibacter skivensis</name>
    <dbReference type="NCBI Taxonomy" id="2982028"/>
    <lineage>
        <taxon>Bacteria</taxon>
        <taxon>Pseudomonadati</taxon>
        <taxon>Bacteroidota</taxon>
        <taxon>Saprospiria</taxon>
        <taxon>Saprospirales</taxon>
        <taxon>Saprospiraceae</taxon>
        <taxon>Candidatus Opimibacter</taxon>
    </lineage>
</organism>
<dbReference type="Gene3D" id="3.30.1060.10">
    <property type="entry name" value="Peptide methionine sulphoxide reductase MsrA"/>
    <property type="match status" value="1"/>
</dbReference>
<dbReference type="PROSITE" id="PS51257">
    <property type="entry name" value="PROKAR_LIPOPROTEIN"/>
    <property type="match status" value="1"/>
</dbReference>
<dbReference type="NCBIfam" id="TIGR00401">
    <property type="entry name" value="msrA"/>
    <property type="match status" value="1"/>
</dbReference>
<comment type="caution">
    <text evidence="7">The sequence shown here is derived from an EMBL/GenBank/DDBJ whole genome shotgun (WGS) entry which is preliminary data.</text>
</comment>
<dbReference type="GO" id="GO:0008113">
    <property type="term" value="F:peptide-methionine (S)-S-oxide reductase activity"/>
    <property type="evidence" value="ECO:0007669"/>
    <property type="project" value="UniProtKB-UniRule"/>
</dbReference>